<comment type="caution">
    <text evidence="3">The sequence shown here is derived from an EMBL/GenBank/DDBJ whole genome shotgun (WGS) entry which is preliminary data.</text>
</comment>
<dbReference type="Pfam" id="PF11977">
    <property type="entry name" value="RNase_Zc3h12a"/>
    <property type="match status" value="1"/>
</dbReference>
<feature type="region of interest" description="Disordered" evidence="1">
    <location>
        <begin position="24"/>
        <end position="47"/>
    </location>
</feature>
<gene>
    <name evidence="3" type="ORF">AB1Y20_022323</name>
</gene>
<dbReference type="EMBL" id="JBGBPQ010000008">
    <property type="protein sequence ID" value="KAL1520757.1"/>
    <property type="molecule type" value="Genomic_DNA"/>
</dbReference>
<feature type="region of interest" description="Disordered" evidence="1">
    <location>
        <begin position="291"/>
        <end position="316"/>
    </location>
</feature>
<feature type="domain" description="RNase NYN" evidence="2">
    <location>
        <begin position="324"/>
        <end position="445"/>
    </location>
</feature>
<dbReference type="Gene3D" id="3.40.50.11980">
    <property type="match status" value="1"/>
</dbReference>
<organism evidence="3 4">
    <name type="scientific">Prymnesium parvum</name>
    <name type="common">Toxic golden alga</name>
    <dbReference type="NCBI Taxonomy" id="97485"/>
    <lineage>
        <taxon>Eukaryota</taxon>
        <taxon>Haptista</taxon>
        <taxon>Haptophyta</taxon>
        <taxon>Prymnesiophyceae</taxon>
        <taxon>Prymnesiales</taxon>
        <taxon>Prymnesiaceae</taxon>
        <taxon>Prymnesium</taxon>
    </lineage>
</organism>
<evidence type="ECO:0000313" key="4">
    <source>
        <dbReference type="Proteomes" id="UP001515480"/>
    </source>
</evidence>
<feature type="region of interest" description="Disordered" evidence="1">
    <location>
        <begin position="60"/>
        <end position="81"/>
    </location>
</feature>
<proteinExistence type="predicted"/>
<reference evidence="3 4" key="1">
    <citation type="journal article" date="2024" name="Science">
        <title>Giant polyketide synthase enzymes in the biosynthesis of giant marine polyether toxins.</title>
        <authorList>
            <person name="Fallon T.R."/>
            <person name="Shende V.V."/>
            <person name="Wierzbicki I.H."/>
            <person name="Pendleton A.L."/>
            <person name="Watervoot N.F."/>
            <person name="Auber R.P."/>
            <person name="Gonzalez D.J."/>
            <person name="Wisecaver J.H."/>
            <person name="Moore B.S."/>
        </authorList>
    </citation>
    <scope>NUCLEOTIDE SEQUENCE [LARGE SCALE GENOMIC DNA]</scope>
    <source>
        <strain evidence="3 4">12B1</strain>
    </source>
</reference>
<keyword evidence="4" id="KW-1185">Reference proteome</keyword>
<sequence length="471" mass="53685">MHSDEEALGRWSQEEDDLRLARQLQAQEEAHRMRMQADEDVRWHHPQEEEDLRLAYQLQAQEEAGSMRADEGMQEYDPQEEDDLRLAYQLQAQEEAVTMQAQEEERGHDPREDEDLRLAYQLQAQEEAVTMQGQEERGHDPQEDEDLRLAYQLQAQEEAVTMQAQEEERRHDPQEDEDLRLAYQLQAQEEAQGVADEELALKLQAAEQEQADLAYSQQLQQMLEADQKREKRSRPTSNPKHADEARAIQRVLYQEAGPGQAGASRRPQATPATAMNYANAALRHRPYTAASVPAADCGSRERGRPPGNALPVLPHPRPPQGRVLIVIDGANVGFTYGNENGRPGVFCARGVWLCFEFWRRQGVQEEHIAVTLNENRWDPNDQELAALGRFGALNWAPSGVDDDLFTINLAQSQGAFIVTKDTFRNYQMHVSSELRRRLIKFWFAGSGSCKEIFGVSEADCARVCLEATRQR</sequence>
<name>A0AB34JI25_PRYPA</name>
<accession>A0AB34JI25</accession>
<evidence type="ECO:0000259" key="2">
    <source>
        <dbReference type="Pfam" id="PF11977"/>
    </source>
</evidence>
<dbReference type="Proteomes" id="UP001515480">
    <property type="component" value="Unassembled WGS sequence"/>
</dbReference>
<protein>
    <recommendedName>
        <fullName evidence="2">RNase NYN domain-containing protein</fullName>
    </recommendedName>
</protein>
<evidence type="ECO:0000256" key="1">
    <source>
        <dbReference type="SAM" id="MobiDB-lite"/>
    </source>
</evidence>
<evidence type="ECO:0000313" key="3">
    <source>
        <dbReference type="EMBL" id="KAL1520757.1"/>
    </source>
</evidence>
<feature type="region of interest" description="Disordered" evidence="1">
    <location>
        <begin position="224"/>
        <end position="244"/>
    </location>
</feature>
<feature type="compositionally biased region" description="Basic and acidic residues" evidence="1">
    <location>
        <begin position="28"/>
        <end position="47"/>
    </location>
</feature>
<dbReference type="AlphaFoldDB" id="A0AB34JI25"/>
<feature type="compositionally biased region" description="Acidic residues" evidence="1">
    <location>
        <begin position="72"/>
        <end position="81"/>
    </location>
</feature>
<dbReference type="InterPro" id="IPR021869">
    <property type="entry name" value="RNase_Zc3h12_NYN"/>
</dbReference>